<dbReference type="Proteomes" id="UP001165962">
    <property type="component" value="Unassembled WGS sequence"/>
</dbReference>
<proteinExistence type="predicted"/>
<dbReference type="Pfam" id="PF12833">
    <property type="entry name" value="HTH_18"/>
    <property type="match status" value="1"/>
</dbReference>
<keyword evidence="1" id="KW-0805">Transcription regulation</keyword>
<evidence type="ECO:0000256" key="3">
    <source>
        <dbReference type="ARBA" id="ARBA00023163"/>
    </source>
</evidence>
<reference evidence="5" key="1">
    <citation type="submission" date="2020-03" db="EMBL/GenBank/DDBJ databases">
        <title>Draft sequencing of Paenibacilllus sp. S3N08.</title>
        <authorList>
            <person name="Kim D.-U."/>
        </authorList>
    </citation>
    <scope>NUCLEOTIDE SEQUENCE</scope>
    <source>
        <strain evidence="5">S3N08</strain>
    </source>
</reference>
<dbReference type="InterPro" id="IPR009057">
    <property type="entry name" value="Homeodomain-like_sf"/>
</dbReference>
<dbReference type="PANTHER" id="PTHR43280:SF28">
    <property type="entry name" value="HTH-TYPE TRANSCRIPTIONAL ACTIVATOR RHAS"/>
    <property type="match status" value="1"/>
</dbReference>
<gene>
    <name evidence="5" type="ORF">G9U52_14500</name>
</gene>
<protein>
    <submittedName>
        <fullName evidence="5">Helix-turn-helix domain-containing protein</fullName>
    </submittedName>
</protein>
<dbReference type="Pfam" id="PF02311">
    <property type="entry name" value="AraC_binding"/>
    <property type="match status" value="1"/>
</dbReference>
<comment type="caution">
    <text evidence="5">The sequence shown here is derived from an EMBL/GenBank/DDBJ whole genome shotgun (WGS) entry which is preliminary data.</text>
</comment>
<keyword evidence="2" id="KW-0238">DNA-binding</keyword>
<dbReference type="RefSeq" id="WP_166150603.1">
    <property type="nucleotide sequence ID" value="NZ_JAAOIW010000004.1"/>
</dbReference>
<dbReference type="EMBL" id="JAAOIW010000004">
    <property type="protein sequence ID" value="NHN31047.1"/>
    <property type="molecule type" value="Genomic_DNA"/>
</dbReference>
<organism evidence="5 6">
    <name type="scientific">Paenibacillus agricola</name>
    <dbReference type="NCBI Taxonomy" id="2716264"/>
    <lineage>
        <taxon>Bacteria</taxon>
        <taxon>Bacillati</taxon>
        <taxon>Bacillota</taxon>
        <taxon>Bacilli</taxon>
        <taxon>Bacillales</taxon>
        <taxon>Paenibacillaceae</taxon>
        <taxon>Paenibacillus</taxon>
    </lineage>
</organism>
<dbReference type="InterPro" id="IPR003313">
    <property type="entry name" value="AraC-bd"/>
</dbReference>
<dbReference type="PANTHER" id="PTHR43280">
    <property type="entry name" value="ARAC-FAMILY TRANSCRIPTIONAL REGULATOR"/>
    <property type="match status" value="1"/>
</dbReference>
<dbReference type="SUPFAM" id="SSF51215">
    <property type="entry name" value="Regulatory protein AraC"/>
    <property type="match status" value="1"/>
</dbReference>
<feature type="domain" description="HTH araC/xylS-type" evidence="4">
    <location>
        <begin position="176"/>
        <end position="274"/>
    </location>
</feature>
<dbReference type="SMART" id="SM00342">
    <property type="entry name" value="HTH_ARAC"/>
    <property type="match status" value="1"/>
</dbReference>
<dbReference type="Gene3D" id="1.10.10.60">
    <property type="entry name" value="Homeodomain-like"/>
    <property type="match status" value="2"/>
</dbReference>
<evidence type="ECO:0000259" key="4">
    <source>
        <dbReference type="PROSITE" id="PS01124"/>
    </source>
</evidence>
<evidence type="ECO:0000256" key="1">
    <source>
        <dbReference type="ARBA" id="ARBA00023015"/>
    </source>
</evidence>
<dbReference type="Gene3D" id="2.60.120.10">
    <property type="entry name" value="Jelly Rolls"/>
    <property type="match status" value="1"/>
</dbReference>
<dbReference type="InterPro" id="IPR037923">
    <property type="entry name" value="HTH-like"/>
</dbReference>
<name>A0ABX0J859_9BACL</name>
<accession>A0ABX0J859</accession>
<dbReference type="InterPro" id="IPR014710">
    <property type="entry name" value="RmlC-like_jellyroll"/>
</dbReference>
<evidence type="ECO:0000256" key="2">
    <source>
        <dbReference type="ARBA" id="ARBA00023125"/>
    </source>
</evidence>
<evidence type="ECO:0000313" key="6">
    <source>
        <dbReference type="Proteomes" id="UP001165962"/>
    </source>
</evidence>
<dbReference type="InterPro" id="IPR018060">
    <property type="entry name" value="HTH_AraC"/>
</dbReference>
<dbReference type="SUPFAM" id="SSF46689">
    <property type="entry name" value="Homeodomain-like"/>
    <property type="match status" value="2"/>
</dbReference>
<keyword evidence="6" id="KW-1185">Reference proteome</keyword>
<sequence>MDVPVFRYKDFMKDDFPIKHEIRTETHFNPSPHGHEFLQICYMLNGVCKHVVNDEQRELRRGDLFSIPPSAMHCFMPIDRQAFELVQLDFMPSLLEGHIEELAHVSLSRVLLINLSPRSQIVIERLMEDIKLEMELKDAYHQYAVRADLLKFLVIINREIRGWAHKDDSGYEQAIREVIHYMEQHIDKPLSLKEAAARISVSANYFSSLFKVVTGVTFTGFLLELRLRKAGELLLHSDMSVGEVMEAVGYKHTGHFYKMFKQSYAVTPFEYKKNQANTGK</sequence>
<keyword evidence="3" id="KW-0804">Transcription</keyword>
<evidence type="ECO:0000313" key="5">
    <source>
        <dbReference type="EMBL" id="NHN31047.1"/>
    </source>
</evidence>
<dbReference type="PROSITE" id="PS01124">
    <property type="entry name" value="HTH_ARAC_FAMILY_2"/>
    <property type="match status" value="1"/>
</dbReference>